<dbReference type="InterPro" id="IPR008271">
    <property type="entry name" value="Ser/Thr_kinase_AS"/>
</dbReference>
<evidence type="ECO:0000313" key="3">
    <source>
        <dbReference type="EMBL" id="GHP09722.1"/>
    </source>
</evidence>
<dbReference type="Gene3D" id="3.60.40.10">
    <property type="entry name" value="PPM-type phosphatase domain"/>
    <property type="match status" value="1"/>
</dbReference>
<evidence type="ECO:0000259" key="1">
    <source>
        <dbReference type="PROSITE" id="PS50011"/>
    </source>
</evidence>
<dbReference type="InterPro" id="IPR001932">
    <property type="entry name" value="PPM-type_phosphatase-like_dom"/>
</dbReference>
<dbReference type="Pfam" id="PF00069">
    <property type="entry name" value="Pkinase"/>
    <property type="match status" value="1"/>
</dbReference>
<dbReference type="SUPFAM" id="SSF56112">
    <property type="entry name" value="Protein kinase-like (PK-like)"/>
    <property type="match status" value="1"/>
</dbReference>
<protein>
    <recommendedName>
        <fullName evidence="5">Protein-serine/threonine phosphatase</fullName>
    </recommendedName>
</protein>
<dbReference type="InterPro" id="IPR036457">
    <property type="entry name" value="PPM-type-like_dom_sf"/>
</dbReference>
<sequence>MMGSMSGADADSCASVPARMLSMASLVSSGEFMQASLVGNSVDPPLALSLISLQASGEVARGPNSVVLRGTFGGGVSGSSPSPLETSISRQPCAIKKPRLPTSTELDRFKKEIRLQARCSHAFILPILAAKLLPPDYALITPLCESNLQKEIHAKGWRPSPSEWTLLASQLAEALSYLHDVAKVIHRDVKPANVMLAGNPYPRHPYLADFGLAEDVAEYFEDKQRTMNGFEEALQWKGPRGGFKRRFQVGTLEYLAPESLMEHEQSPATDVYALAIMMCECVAGVYPFSDCTTENAQCHTILEMGYGQAELQKAVHGEGLRPIVPDTVSENHREILNQMWAHDAAERPTAKQCVALWENAHKEVSRGATKTAAAPAPAPVVADAMDDDDEAPVYDADGTRINQPAAAAATTATATANAAAADPAMTEGTWPDKPAWLPAALPCSKHFAVGAHATAGLRGADRMEDRHVLAPRLCASGDAHLVGVFDGHRGAEVAQYAATHLVDVASTLWRGGDVGATPSPTSTEDFLKALFVSLDAGFAAESARERQQRLVEVGGDVKLAGKQAFPGCTAIAAFVYGDELFIANAGDCRGVLCRRTRNASGTASNAGETVYASLAVSDDHTPDNEKERARVEASGGMIRWLYDSYRIGEVGMQVTRSLGDLDLRNDGLTPDPEVLRVKLAKESDGPKEDGTIVEDLFVVLASDGLFDVLTNSEVIALVNDTVKQPQMAAQRLITEAMTRGSGDNVTAAVLFLSSEMESEETIFSGGVQKYVVADTYYGSRATLAGDATKDKLCHRMDREDTRWVSDEMRDTY</sequence>
<reference evidence="3" key="1">
    <citation type="submission" date="2020-10" db="EMBL/GenBank/DDBJ databases">
        <title>Unveiling of a novel bifunctional photoreceptor, Dualchrome1, isolated from a cosmopolitan green alga.</title>
        <authorList>
            <person name="Suzuki S."/>
            <person name="Kawachi M."/>
        </authorList>
    </citation>
    <scope>NUCLEOTIDE SEQUENCE</scope>
    <source>
        <strain evidence="3">NIES 2893</strain>
    </source>
</reference>
<dbReference type="SUPFAM" id="SSF81606">
    <property type="entry name" value="PP2C-like"/>
    <property type="match status" value="1"/>
</dbReference>
<dbReference type="InterPro" id="IPR011009">
    <property type="entry name" value="Kinase-like_dom_sf"/>
</dbReference>
<feature type="domain" description="Protein kinase" evidence="1">
    <location>
        <begin position="66"/>
        <end position="364"/>
    </location>
</feature>
<dbReference type="SMART" id="SM00220">
    <property type="entry name" value="S_TKc"/>
    <property type="match status" value="1"/>
</dbReference>
<comment type="caution">
    <text evidence="3">The sequence shown here is derived from an EMBL/GenBank/DDBJ whole genome shotgun (WGS) entry which is preliminary data.</text>
</comment>
<dbReference type="OrthoDB" id="10264738at2759"/>
<dbReference type="SMART" id="SM00332">
    <property type="entry name" value="PP2Cc"/>
    <property type="match status" value="1"/>
</dbReference>
<dbReference type="InterPro" id="IPR000719">
    <property type="entry name" value="Prot_kinase_dom"/>
</dbReference>
<proteinExistence type="predicted"/>
<dbReference type="GO" id="GO:0004672">
    <property type="term" value="F:protein kinase activity"/>
    <property type="evidence" value="ECO:0007669"/>
    <property type="project" value="InterPro"/>
</dbReference>
<dbReference type="Gene3D" id="1.10.510.10">
    <property type="entry name" value="Transferase(Phosphotransferase) domain 1"/>
    <property type="match status" value="1"/>
</dbReference>
<gene>
    <name evidence="3" type="ORF">PPROV_000845700</name>
</gene>
<dbReference type="PANTHER" id="PTHR47992">
    <property type="entry name" value="PROTEIN PHOSPHATASE"/>
    <property type="match status" value="1"/>
</dbReference>
<dbReference type="Pfam" id="PF00481">
    <property type="entry name" value="PP2C"/>
    <property type="match status" value="1"/>
</dbReference>
<accession>A0A830HRM2</accession>
<evidence type="ECO:0000313" key="4">
    <source>
        <dbReference type="Proteomes" id="UP000660262"/>
    </source>
</evidence>
<dbReference type="EMBL" id="BNJQ01000026">
    <property type="protein sequence ID" value="GHP09722.1"/>
    <property type="molecule type" value="Genomic_DNA"/>
</dbReference>
<evidence type="ECO:0008006" key="5">
    <source>
        <dbReference type="Google" id="ProtNLM"/>
    </source>
</evidence>
<dbReference type="CDD" id="cd00143">
    <property type="entry name" value="PP2Cc"/>
    <property type="match status" value="1"/>
</dbReference>
<dbReference type="AlphaFoldDB" id="A0A830HRM2"/>
<dbReference type="PROSITE" id="PS50011">
    <property type="entry name" value="PROTEIN_KINASE_DOM"/>
    <property type="match status" value="1"/>
</dbReference>
<evidence type="ECO:0000259" key="2">
    <source>
        <dbReference type="PROSITE" id="PS51746"/>
    </source>
</evidence>
<dbReference type="GO" id="GO:0005524">
    <property type="term" value="F:ATP binding"/>
    <property type="evidence" value="ECO:0007669"/>
    <property type="project" value="InterPro"/>
</dbReference>
<dbReference type="GO" id="GO:0004722">
    <property type="term" value="F:protein serine/threonine phosphatase activity"/>
    <property type="evidence" value="ECO:0007669"/>
    <property type="project" value="InterPro"/>
</dbReference>
<name>A0A830HRM2_9CHLO</name>
<dbReference type="InterPro" id="IPR015655">
    <property type="entry name" value="PP2C"/>
</dbReference>
<dbReference type="PROSITE" id="PS51746">
    <property type="entry name" value="PPM_2"/>
    <property type="match status" value="1"/>
</dbReference>
<keyword evidence="4" id="KW-1185">Reference proteome</keyword>
<feature type="domain" description="PPM-type phosphatase" evidence="2">
    <location>
        <begin position="448"/>
        <end position="752"/>
    </location>
</feature>
<dbReference type="Proteomes" id="UP000660262">
    <property type="component" value="Unassembled WGS sequence"/>
</dbReference>
<organism evidence="3 4">
    <name type="scientific">Pycnococcus provasolii</name>
    <dbReference type="NCBI Taxonomy" id="41880"/>
    <lineage>
        <taxon>Eukaryota</taxon>
        <taxon>Viridiplantae</taxon>
        <taxon>Chlorophyta</taxon>
        <taxon>Pseudoscourfieldiophyceae</taxon>
        <taxon>Pseudoscourfieldiales</taxon>
        <taxon>Pycnococcaceae</taxon>
        <taxon>Pycnococcus</taxon>
    </lineage>
</organism>
<dbReference type="PROSITE" id="PS00108">
    <property type="entry name" value="PROTEIN_KINASE_ST"/>
    <property type="match status" value="1"/>
</dbReference>